<reference evidence="1" key="2">
    <citation type="submission" date="2023-01" db="EMBL/GenBank/DDBJ databases">
        <authorList>
            <person name="Sun Q."/>
            <person name="Evtushenko L."/>
        </authorList>
    </citation>
    <scope>NUCLEOTIDE SEQUENCE</scope>
    <source>
        <strain evidence="1">VKM Ac-1069</strain>
    </source>
</reference>
<dbReference type="AlphaFoldDB" id="A0A9W6L534"/>
<protein>
    <recommendedName>
        <fullName evidence="3">Abi-like protein</fullName>
    </recommendedName>
</protein>
<organism evidence="1 2">
    <name type="scientific">Pseudonocardia halophobica</name>
    <dbReference type="NCBI Taxonomy" id="29401"/>
    <lineage>
        <taxon>Bacteria</taxon>
        <taxon>Bacillati</taxon>
        <taxon>Actinomycetota</taxon>
        <taxon>Actinomycetes</taxon>
        <taxon>Pseudonocardiales</taxon>
        <taxon>Pseudonocardiaceae</taxon>
        <taxon>Pseudonocardia</taxon>
    </lineage>
</organism>
<comment type="caution">
    <text evidence="1">The sequence shown here is derived from an EMBL/GenBank/DDBJ whole genome shotgun (WGS) entry which is preliminary data.</text>
</comment>
<sequence>MNDARRSTRAHDVPPGKVIAELGFGFWRYLSSRRHHDDLWVPRLHTAFRPGTDRRAVDEPVRRLHELRNRVAHHEPLLGHDLAARHRDLLTVARLLSQPLHEYLHAHTRSANLIATRPH</sequence>
<dbReference type="Proteomes" id="UP001143463">
    <property type="component" value="Unassembled WGS sequence"/>
</dbReference>
<keyword evidence="2" id="KW-1185">Reference proteome</keyword>
<evidence type="ECO:0000313" key="2">
    <source>
        <dbReference type="Proteomes" id="UP001143463"/>
    </source>
</evidence>
<gene>
    <name evidence="1" type="ORF">GCM10017577_49760</name>
</gene>
<reference evidence="1" key="1">
    <citation type="journal article" date="2014" name="Int. J. Syst. Evol. Microbiol.">
        <title>Complete genome sequence of Corynebacterium casei LMG S-19264T (=DSM 44701T), isolated from a smear-ripened cheese.</title>
        <authorList>
            <consortium name="US DOE Joint Genome Institute (JGI-PGF)"/>
            <person name="Walter F."/>
            <person name="Albersmeier A."/>
            <person name="Kalinowski J."/>
            <person name="Ruckert C."/>
        </authorList>
    </citation>
    <scope>NUCLEOTIDE SEQUENCE</scope>
    <source>
        <strain evidence="1">VKM Ac-1069</strain>
    </source>
</reference>
<evidence type="ECO:0000313" key="1">
    <source>
        <dbReference type="EMBL" id="GLL13832.1"/>
    </source>
</evidence>
<dbReference type="EMBL" id="BSFQ01000025">
    <property type="protein sequence ID" value="GLL13832.1"/>
    <property type="molecule type" value="Genomic_DNA"/>
</dbReference>
<name>A0A9W6L534_9PSEU</name>
<proteinExistence type="predicted"/>
<accession>A0A9W6L534</accession>
<evidence type="ECO:0008006" key="3">
    <source>
        <dbReference type="Google" id="ProtNLM"/>
    </source>
</evidence>